<gene>
    <name evidence="2" type="ORF">METZ01_LOCUS490224</name>
</gene>
<dbReference type="PANTHER" id="PTHR43750">
    <property type="entry name" value="UDP-GLUCOSE 6-DEHYDROGENASE TUAD"/>
    <property type="match status" value="1"/>
</dbReference>
<dbReference type="SUPFAM" id="SSF51735">
    <property type="entry name" value="NAD(P)-binding Rossmann-fold domains"/>
    <property type="match status" value="1"/>
</dbReference>
<organism evidence="2">
    <name type="scientific">marine metagenome</name>
    <dbReference type="NCBI Taxonomy" id="408172"/>
    <lineage>
        <taxon>unclassified sequences</taxon>
        <taxon>metagenomes</taxon>
        <taxon>ecological metagenomes</taxon>
    </lineage>
</organism>
<name>A0A383CZA0_9ZZZZ</name>
<accession>A0A383CZA0</accession>
<feature type="non-terminal residue" evidence="2">
    <location>
        <position position="85"/>
    </location>
</feature>
<dbReference type="GO" id="GO:0051287">
    <property type="term" value="F:NAD binding"/>
    <property type="evidence" value="ECO:0007669"/>
    <property type="project" value="InterPro"/>
</dbReference>
<evidence type="ECO:0000259" key="1">
    <source>
        <dbReference type="Pfam" id="PF03721"/>
    </source>
</evidence>
<dbReference type="Gene3D" id="3.40.50.720">
    <property type="entry name" value="NAD(P)-binding Rossmann-like Domain"/>
    <property type="match status" value="1"/>
</dbReference>
<protein>
    <recommendedName>
        <fullName evidence="1">UDP-glucose/GDP-mannose dehydrogenase N-terminal domain-containing protein</fullName>
    </recommendedName>
</protein>
<proteinExistence type="predicted"/>
<dbReference type="AlphaFoldDB" id="A0A383CZA0"/>
<dbReference type="InterPro" id="IPR036291">
    <property type="entry name" value="NAD(P)-bd_dom_sf"/>
</dbReference>
<reference evidence="2" key="1">
    <citation type="submission" date="2018-05" db="EMBL/GenBank/DDBJ databases">
        <authorList>
            <person name="Lanie J.A."/>
            <person name="Ng W.-L."/>
            <person name="Kazmierczak K.M."/>
            <person name="Andrzejewski T.M."/>
            <person name="Davidsen T.M."/>
            <person name="Wayne K.J."/>
            <person name="Tettelin H."/>
            <person name="Glass J.I."/>
            <person name="Rusch D."/>
            <person name="Podicherti R."/>
            <person name="Tsui H.-C.T."/>
            <person name="Winkler M.E."/>
        </authorList>
    </citation>
    <scope>NUCLEOTIDE SEQUENCE</scope>
</reference>
<dbReference type="InterPro" id="IPR001732">
    <property type="entry name" value="UDP-Glc/GDP-Man_DH_N"/>
</dbReference>
<feature type="domain" description="UDP-glucose/GDP-mannose dehydrogenase N-terminal" evidence="1">
    <location>
        <begin position="2"/>
        <end position="84"/>
    </location>
</feature>
<dbReference type="Pfam" id="PF03721">
    <property type="entry name" value="UDPG_MGDP_dh_N"/>
    <property type="match status" value="1"/>
</dbReference>
<sequence length="85" mass="9625">MDSDTKSVETLREAIPPIMEPNLDFLIQEGIQFGNLRFTNDKKLAATGAEVLWVTHDTPVDEDDQADVEFVFKEVSKVLPFLEND</sequence>
<dbReference type="EMBL" id="UINC01212862">
    <property type="protein sequence ID" value="SVE37370.1"/>
    <property type="molecule type" value="Genomic_DNA"/>
</dbReference>
<dbReference type="GO" id="GO:0016616">
    <property type="term" value="F:oxidoreductase activity, acting on the CH-OH group of donors, NAD or NADP as acceptor"/>
    <property type="evidence" value="ECO:0007669"/>
    <property type="project" value="InterPro"/>
</dbReference>
<dbReference type="PANTHER" id="PTHR43750:SF3">
    <property type="entry name" value="UDP-GLUCOSE 6-DEHYDROGENASE TUAD"/>
    <property type="match status" value="1"/>
</dbReference>
<evidence type="ECO:0000313" key="2">
    <source>
        <dbReference type="EMBL" id="SVE37370.1"/>
    </source>
</evidence>